<keyword evidence="3 5" id="KW-1133">Transmembrane helix</keyword>
<comment type="similarity">
    <text evidence="5">Belongs to the YciB family.</text>
</comment>
<proteinExistence type="inferred from homology"/>
<gene>
    <name evidence="5" type="primary">yciB</name>
    <name evidence="6" type="ORF">EV699_102197</name>
</gene>
<feature type="transmembrane region" description="Helical" evidence="5">
    <location>
        <begin position="121"/>
        <end position="139"/>
    </location>
</feature>
<sequence>MRFLFDLLPVVLFFAAYKLADIYVATAVAVIASVAQVAWIWWRERRVERMALVTMALIVVLGGATLVFHDDIFVLWKPTAVNWAFALVFAGSAVIGDKPLIQRMLDEQMELPAAVWRRLNAAWTMFFAALGALNLYVAFHFDRDTWVNFKLFGMLGLTLAFALAQALYLSRHLKPADTEPHAKE</sequence>
<keyword evidence="4 5" id="KW-0472">Membrane</keyword>
<keyword evidence="7" id="KW-1185">Reference proteome</keyword>
<evidence type="ECO:0000313" key="7">
    <source>
        <dbReference type="Proteomes" id="UP000295765"/>
    </source>
</evidence>
<evidence type="ECO:0000256" key="3">
    <source>
        <dbReference type="ARBA" id="ARBA00022989"/>
    </source>
</evidence>
<comment type="caution">
    <text evidence="6">The sequence shown here is derived from an EMBL/GenBank/DDBJ whole genome shotgun (WGS) entry which is preliminary data.</text>
</comment>
<evidence type="ECO:0000256" key="5">
    <source>
        <dbReference type="HAMAP-Rule" id="MF_00189"/>
    </source>
</evidence>
<dbReference type="RefSeq" id="WP_132538469.1">
    <property type="nucleotide sequence ID" value="NZ_SLWY01000002.1"/>
</dbReference>
<dbReference type="InterPro" id="IPR006008">
    <property type="entry name" value="YciB"/>
</dbReference>
<keyword evidence="5" id="KW-0997">Cell inner membrane</keyword>
<organism evidence="6 7">
    <name type="scientific">Plasticicumulans lactativorans</name>
    <dbReference type="NCBI Taxonomy" id="1133106"/>
    <lineage>
        <taxon>Bacteria</taxon>
        <taxon>Pseudomonadati</taxon>
        <taxon>Pseudomonadota</taxon>
        <taxon>Gammaproteobacteria</taxon>
        <taxon>Candidatus Competibacteraceae</taxon>
        <taxon>Plasticicumulans</taxon>
    </lineage>
</organism>
<feature type="transmembrane region" description="Helical" evidence="5">
    <location>
        <begin position="49"/>
        <end position="68"/>
    </location>
</feature>
<evidence type="ECO:0000313" key="6">
    <source>
        <dbReference type="EMBL" id="TCO83490.1"/>
    </source>
</evidence>
<feature type="transmembrane region" description="Helical" evidence="5">
    <location>
        <begin position="151"/>
        <end position="169"/>
    </location>
</feature>
<dbReference type="AlphaFoldDB" id="A0A4R2LB00"/>
<dbReference type="EMBL" id="SLWY01000002">
    <property type="protein sequence ID" value="TCO83490.1"/>
    <property type="molecule type" value="Genomic_DNA"/>
</dbReference>
<comment type="function">
    <text evidence="5">Plays a role in cell envelope biogenesis, maintenance of cell envelope integrity and membrane homeostasis.</text>
</comment>
<dbReference type="Pfam" id="PF04279">
    <property type="entry name" value="IspA"/>
    <property type="match status" value="1"/>
</dbReference>
<dbReference type="Proteomes" id="UP000295765">
    <property type="component" value="Unassembled WGS sequence"/>
</dbReference>
<evidence type="ECO:0000256" key="1">
    <source>
        <dbReference type="ARBA" id="ARBA00022475"/>
    </source>
</evidence>
<accession>A0A4R2LB00</accession>
<keyword evidence="1 5" id="KW-1003">Cell membrane</keyword>
<reference evidence="6 7" key="1">
    <citation type="submission" date="2019-03" db="EMBL/GenBank/DDBJ databases">
        <title>Genomic Encyclopedia of Type Strains, Phase IV (KMG-IV): sequencing the most valuable type-strain genomes for metagenomic binning, comparative biology and taxonomic classification.</title>
        <authorList>
            <person name="Goeker M."/>
        </authorList>
    </citation>
    <scope>NUCLEOTIDE SEQUENCE [LARGE SCALE GENOMIC DNA]</scope>
    <source>
        <strain evidence="6 7">DSM 25287</strain>
    </source>
</reference>
<dbReference type="NCBIfam" id="NF001325">
    <property type="entry name" value="PRK00259.1-3"/>
    <property type="match status" value="1"/>
</dbReference>
<name>A0A4R2LB00_9GAMM</name>
<dbReference type="OrthoDB" id="9788219at2"/>
<comment type="subcellular location">
    <subcellularLocation>
        <location evidence="5">Cell inner membrane</location>
        <topology evidence="5">Multi-pass membrane protein</topology>
    </subcellularLocation>
</comment>
<dbReference type="NCBIfam" id="TIGR00997">
    <property type="entry name" value="ispZ"/>
    <property type="match status" value="1"/>
</dbReference>
<evidence type="ECO:0000256" key="4">
    <source>
        <dbReference type="ARBA" id="ARBA00023136"/>
    </source>
</evidence>
<dbReference type="GO" id="GO:0005886">
    <property type="term" value="C:plasma membrane"/>
    <property type="evidence" value="ECO:0007669"/>
    <property type="project" value="UniProtKB-SubCell"/>
</dbReference>
<dbReference type="PANTHER" id="PTHR36917:SF1">
    <property type="entry name" value="INNER MEMBRANE-SPANNING PROTEIN YCIB"/>
    <property type="match status" value="1"/>
</dbReference>
<dbReference type="PANTHER" id="PTHR36917">
    <property type="entry name" value="INTRACELLULAR SEPTATION PROTEIN A-RELATED"/>
    <property type="match status" value="1"/>
</dbReference>
<protein>
    <recommendedName>
        <fullName evidence="5">Inner membrane-spanning protein YciB</fullName>
    </recommendedName>
</protein>
<dbReference type="HAMAP" id="MF_00189">
    <property type="entry name" value="YciB"/>
    <property type="match status" value="1"/>
</dbReference>
<feature type="transmembrane region" description="Helical" evidence="5">
    <location>
        <begin position="20"/>
        <end position="42"/>
    </location>
</feature>
<feature type="transmembrane region" description="Helical" evidence="5">
    <location>
        <begin position="80"/>
        <end position="100"/>
    </location>
</feature>
<evidence type="ECO:0000256" key="2">
    <source>
        <dbReference type="ARBA" id="ARBA00022692"/>
    </source>
</evidence>
<keyword evidence="2 5" id="KW-0812">Transmembrane</keyword>